<keyword evidence="1" id="KW-0472">Membrane</keyword>
<dbReference type="PIRSF" id="PIRSF009160">
    <property type="entry name" value="UCP009160"/>
    <property type="match status" value="1"/>
</dbReference>
<dbReference type="InterPro" id="IPR010539">
    <property type="entry name" value="BaxI_1-like"/>
</dbReference>
<reference evidence="2 3" key="1">
    <citation type="submission" date="2020-09" db="EMBL/GenBank/DDBJ databases">
        <title>novel species in genus Nocardioides.</title>
        <authorList>
            <person name="Zhang G."/>
        </authorList>
    </citation>
    <scope>NUCLEOTIDE SEQUENCE [LARGE SCALE GENOMIC DNA]</scope>
    <source>
        <strain evidence="2 3">KCTC 39551</strain>
    </source>
</reference>
<keyword evidence="3" id="KW-1185">Reference proteome</keyword>
<dbReference type="RefSeq" id="WP_191193009.1">
    <property type="nucleotide sequence ID" value="NZ_JACXYZ010000001.1"/>
</dbReference>
<feature type="transmembrane region" description="Helical" evidence="1">
    <location>
        <begin position="127"/>
        <end position="147"/>
    </location>
</feature>
<dbReference type="Proteomes" id="UP000618818">
    <property type="component" value="Unassembled WGS sequence"/>
</dbReference>
<evidence type="ECO:0000313" key="2">
    <source>
        <dbReference type="EMBL" id="MBD3923107.1"/>
    </source>
</evidence>
<accession>A0ABR8N6H3</accession>
<comment type="caution">
    <text evidence="2">The sequence shown here is derived from an EMBL/GenBank/DDBJ whole genome shotgun (WGS) entry which is preliminary data.</text>
</comment>
<feature type="transmembrane region" description="Helical" evidence="1">
    <location>
        <begin position="264"/>
        <end position="286"/>
    </location>
</feature>
<name>A0ABR8N6H3_9ACTN</name>
<feature type="transmembrane region" description="Helical" evidence="1">
    <location>
        <begin position="69"/>
        <end position="88"/>
    </location>
</feature>
<dbReference type="EMBL" id="JACXYZ010000001">
    <property type="protein sequence ID" value="MBD3923107.1"/>
    <property type="molecule type" value="Genomic_DNA"/>
</dbReference>
<feature type="transmembrane region" description="Helical" evidence="1">
    <location>
        <begin position="100"/>
        <end position="120"/>
    </location>
</feature>
<evidence type="ECO:0000256" key="1">
    <source>
        <dbReference type="SAM" id="Phobius"/>
    </source>
</evidence>
<gene>
    <name evidence="2" type="ORF">IEZ26_00615</name>
</gene>
<feature type="transmembrane region" description="Helical" evidence="1">
    <location>
        <begin position="192"/>
        <end position="213"/>
    </location>
</feature>
<proteinExistence type="predicted"/>
<organism evidence="2 3">
    <name type="scientific">Nocardioides cavernae</name>
    <dbReference type="NCBI Taxonomy" id="1921566"/>
    <lineage>
        <taxon>Bacteria</taxon>
        <taxon>Bacillati</taxon>
        <taxon>Actinomycetota</taxon>
        <taxon>Actinomycetes</taxon>
        <taxon>Propionibacteriales</taxon>
        <taxon>Nocardioidaceae</taxon>
        <taxon>Nocardioides</taxon>
    </lineage>
</organism>
<protein>
    <submittedName>
        <fullName evidence="2">Bax inhibitor-1/YccA family protein</fullName>
    </submittedName>
</protein>
<feature type="transmembrane region" description="Helical" evidence="1">
    <location>
        <begin position="219"/>
        <end position="243"/>
    </location>
</feature>
<sequence>MKSNNPVFARSEEFNRASSNSYGNQTYAAGGSSYPGYGDAGTDPSTWGTGTPGQVDQGRMTVDSVVQKTAISIALVFATAFATWWFIGDIVDVNGVSQDAYSRALTLSMLGAGAAFLLSLANSFKRVISPALVLAFAAVEGVALGAVSKVFDAQFGDGIVTQAVLGTFAAFAGTLAAYKFFDIKVGNKFRTFVIAGMFGMVGLGLLSLVLSFFGISTGLFGFGALGLVMAIAGLVLGVFMLILDFDFVENGVAAGLPERESWRAAFGLTVSLVWIYTNLLRILAIMRGD</sequence>
<keyword evidence="1" id="KW-1133">Transmembrane helix</keyword>
<dbReference type="PANTHER" id="PTHR41282:SF1">
    <property type="entry name" value="CONSERVED TRANSMEMBRANE PROTEIN-RELATED"/>
    <property type="match status" value="1"/>
</dbReference>
<evidence type="ECO:0000313" key="3">
    <source>
        <dbReference type="Proteomes" id="UP000618818"/>
    </source>
</evidence>
<keyword evidence="1" id="KW-0812">Transmembrane</keyword>
<dbReference type="PANTHER" id="PTHR41282">
    <property type="entry name" value="CONSERVED TRANSMEMBRANE PROTEIN-RELATED"/>
    <property type="match status" value="1"/>
</dbReference>
<dbReference type="Pfam" id="PF12811">
    <property type="entry name" value="BaxI_1"/>
    <property type="match status" value="1"/>
</dbReference>
<feature type="transmembrane region" description="Helical" evidence="1">
    <location>
        <begin position="159"/>
        <end position="180"/>
    </location>
</feature>